<sequence length="204" mass="21017">MELAAVDLPSLDVLRGRWAAVAAVTTALGFPDVARADGASSWHWDDGGGNRARMTVLDPARALLHGWDRAGRSALTRAADGEPGGELVADAPAWWLSPLRATTEQVSFVLGWDGAGWWRSAGVLPGGGLAGLPVDAEELYGVVDSYVEGVADDQGLGDWRTPWPSVAALGAAGPGMTVEQLADVLGPLRADLPAGVVAAGRFAA</sequence>
<keyword evidence="2" id="KW-1185">Reference proteome</keyword>
<dbReference type="RefSeq" id="WP_092802307.1">
    <property type="nucleotide sequence ID" value="NZ_FMUH01000002.1"/>
</dbReference>
<reference evidence="2" key="1">
    <citation type="submission" date="2016-10" db="EMBL/GenBank/DDBJ databases">
        <authorList>
            <person name="Varghese N."/>
            <person name="Submissions S."/>
        </authorList>
    </citation>
    <scope>NUCLEOTIDE SEQUENCE [LARGE SCALE GENOMIC DNA]</scope>
    <source>
        <strain evidence="2">DSM 45722</strain>
    </source>
</reference>
<dbReference type="OrthoDB" id="4507101at2"/>
<proteinExistence type="predicted"/>
<gene>
    <name evidence="1" type="ORF">SAMN03159343_1764</name>
</gene>
<protein>
    <submittedName>
        <fullName evidence="1">Uncharacterized protein</fullName>
    </submittedName>
</protein>
<evidence type="ECO:0000313" key="1">
    <source>
        <dbReference type="EMBL" id="SCX46217.1"/>
    </source>
</evidence>
<dbReference type="AlphaFoldDB" id="A0A1G4XYG0"/>
<accession>A0A1G4XYG0</accession>
<name>A0A1G4XYG0_9ACTN</name>
<evidence type="ECO:0000313" key="2">
    <source>
        <dbReference type="Proteomes" id="UP000198981"/>
    </source>
</evidence>
<dbReference type="Proteomes" id="UP000198981">
    <property type="component" value="Unassembled WGS sequence"/>
</dbReference>
<organism evidence="1 2">
    <name type="scientific">Klenkia marina</name>
    <dbReference type="NCBI Taxonomy" id="1960309"/>
    <lineage>
        <taxon>Bacteria</taxon>
        <taxon>Bacillati</taxon>
        <taxon>Actinomycetota</taxon>
        <taxon>Actinomycetes</taxon>
        <taxon>Geodermatophilales</taxon>
        <taxon>Geodermatophilaceae</taxon>
        <taxon>Klenkia</taxon>
    </lineage>
</organism>
<dbReference type="EMBL" id="FMUH01000002">
    <property type="protein sequence ID" value="SCX46217.1"/>
    <property type="molecule type" value="Genomic_DNA"/>
</dbReference>